<dbReference type="Proteomes" id="UP001062846">
    <property type="component" value="Chromosome 4"/>
</dbReference>
<sequence>MAALIAKMAKLEEAVFKSEKIGVGGLDMDRLCLFSNARLPERFKMPDFTKFDGISDPKTHLFGLSWCNEIACYRR</sequence>
<accession>A0ACC0P586</accession>
<dbReference type="EMBL" id="CM046391">
    <property type="protein sequence ID" value="KAI8559993.1"/>
    <property type="molecule type" value="Genomic_DNA"/>
</dbReference>
<evidence type="ECO:0000313" key="2">
    <source>
        <dbReference type="Proteomes" id="UP001062846"/>
    </source>
</evidence>
<proteinExistence type="predicted"/>
<evidence type="ECO:0000313" key="1">
    <source>
        <dbReference type="EMBL" id="KAI8559993.1"/>
    </source>
</evidence>
<name>A0ACC0P586_RHOML</name>
<gene>
    <name evidence="1" type="ORF">RHMOL_Rhmol04G0220400</name>
</gene>
<keyword evidence="2" id="KW-1185">Reference proteome</keyword>
<protein>
    <submittedName>
        <fullName evidence="1">Uncharacterized protein</fullName>
    </submittedName>
</protein>
<organism evidence="1 2">
    <name type="scientific">Rhododendron molle</name>
    <name type="common">Chinese azalea</name>
    <name type="synonym">Azalea mollis</name>
    <dbReference type="NCBI Taxonomy" id="49168"/>
    <lineage>
        <taxon>Eukaryota</taxon>
        <taxon>Viridiplantae</taxon>
        <taxon>Streptophyta</taxon>
        <taxon>Embryophyta</taxon>
        <taxon>Tracheophyta</taxon>
        <taxon>Spermatophyta</taxon>
        <taxon>Magnoliopsida</taxon>
        <taxon>eudicotyledons</taxon>
        <taxon>Gunneridae</taxon>
        <taxon>Pentapetalae</taxon>
        <taxon>asterids</taxon>
        <taxon>Ericales</taxon>
        <taxon>Ericaceae</taxon>
        <taxon>Ericoideae</taxon>
        <taxon>Rhodoreae</taxon>
        <taxon>Rhododendron</taxon>
    </lineage>
</organism>
<comment type="caution">
    <text evidence="1">The sequence shown here is derived from an EMBL/GenBank/DDBJ whole genome shotgun (WGS) entry which is preliminary data.</text>
</comment>
<reference evidence="1" key="1">
    <citation type="submission" date="2022-02" db="EMBL/GenBank/DDBJ databases">
        <title>Plant Genome Project.</title>
        <authorList>
            <person name="Zhang R.-G."/>
        </authorList>
    </citation>
    <scope>NUCLEOTIDE SEQUENCE</scope>
    <source>
        <strain evidence="1">AT1</strain>
    </source>
</reference>